<proteinExistence type="predicted"/>
<dbReference type="AlphaFoldDB" id="A0A2U3QKB7"/>
<keyword evidence="2" id="KW-1185">Reference proteome</keyword>
<dbReference type="OrthoDB" id="9790372at2"/>
<sequence length="166" mass="18860">MKILIADIPDEGLDVDIKERVNIDDTSLSYPVISRLSLNKIDREIIISGSLKAEMQLKCSRCLKDFEQCLEVPVNVVYHPVEEVGPERHALKDDELDMGFYRGEELDLQELLKEQILLNAQMKPLCDEQCKGICPKCGQDLNTGQCNCSQKEVDPRLEVLKSLLEK</sequence>
<gene>
    <name evidence="1" type="ORF">NBG4_740011</name>
</gene>
<dbReference type="PANTHER" id="PTHR34374">
    <property type="entry name" value="LARGE RIBOSOMAL RNA SUBUNIT ACCUMULATION PROTEIN YCED HOMOLOG 1, CHLOROPLASTIC"/>
    <property type="match status" value="1"/>
</dbReference>
<reference evidence="2" key="1">
    <citation type="submission" date="2018-03" db="EMBL/GenBank/DDBJ databases">
        <authorList>
            <person name="Zecchin S."/>
        </authorList>
    </citation>
    <scope>NUCLEOTIDE SEQUENCE [LARGE SCALE GENOMIC DNA]</scope>
</reference>
<dbReference type="Pfam" id="PF02620">
    <property type="entry name" value="YceD"/>
    <property type="match status" value="1"/>
</dbReference>
<evidence type="ECO:0000313" key="1">
    <source>
        <dbReference type="EMBL" id="SPQ01841.1"/>
    </source>
</evidence>
<evidence type="ECO:0000313" key="2">
    <source>
        <dbReference type="Proteomes" id="UP000245125"/>
    </source>
</evidence>
<dbReference type="PANTHER" id="PTHR34374:SF1">
    <property type="entry name" value="LARGE RIBOSOMAL RNA SUBUNIT ACCUMULATION PROTEIN YCED HOMOLOG 1, CHLOROPLASTIC"/>
    <property type="match status" value="1"/>
</dbReference>
<dbReference type="Proteomes" id="UP000245125">
    <property type="component" value="Unassembled WGS sequence"/>
</dbReference>
<dbReference type="InterPro" id="IPR003772">
    <property type="entry name" value="YceD"/>
</dbReference>
<organism evidence="1 2">
    <name type="scientific">Candidatus Sulfobium mesophilum</name>
    <dbReference type="NCBI Taxonomy" id="2016548"/>
    <lineage>
        <taxon>Bacteria</taxon>
        <taxon>Pseudomonadati</taxon>
        <taxon>Nitrospirota</taxon>
        <taxon>Nitrospiria</taxon>
        <taxon>Nitrospirales</taxon>
        <taxon>Nitrospiraceae</taxon>
        <taxon>Candidatus Sulfobium</taxon>
    </lineage>
</organism>
<accession>A0A2U3QKB7</accession>
<dbReference type="EMBL" id="OUUY01000124">
    <property type="protein sequence ID" value="SPQ01841.1"/>
    <property type="molecule type" value="Genomic_DNA"/>
</dbReference>
<evidence type="ECO:0008006" key="3">
    <source>
        <dbReference type="Google" id="ProtNLM"/>
    </source>
</evidence>
<protein>
    <recommendedName>
        <fullName evidence="3">DUF177 domain-containing protein</fullName>
    </recommendedName>
</protein>
<name>A0A2U3QKB7_9BACT</name>